<dbReference type="Gene3D" id="1.20.144.10">
    <property type="entry name" value="Phosphatidic acid phosphatase type 2/haloperoxidase"/>
    <property type="match status" value="1"/>
</dbReference>
<dbReference type="Proteomes" id="UP000485569">
    <property type="component" value="Unassembled WGS sequence"/>
</dbReference>
<protein>
    <submittedName>
        <fullName evidence="3">Putative undecaprenyl-diphosphatase YbjG</fullName>
        <ecNumber evidence="3">3.6.1.27</ecNumber>
    </submittedName>
</protein>
<dbReference type="GO" id="GO:0050380">
    <property type="term" value="F:undecaprenyl-diphosphatase activity"/>
    <property type="evidence" value="ECO:0007669"/>
    <property type="project" value="UniProtKB-EC"/>
</dbReference>
<feature type="transmembrane region" description="Helical" evidence="1">
    <location>
        <begin position="115"/>
        <end position="135"/>
    </location>
</feature>
<feature type="transmembrane region" description="Helical" evidence="1">
    <location>
        <begin position="195"/>
        <end position="215"/>
    </location>
</feature>
<name>A0A1V5T417_9BACT</name>
<dbReference type="EMBL" id="MWBQ01000025">
    <property type="protein sequence ID" value="OQA60982.1"/>
    <property type="molecule type" value="Genomic_DNA"/>
</dbReference>
<reference evidence="3" key="1">
    <citation type="submission" date="2017-02" db="EMBL/GenBank/DDBJ databases">
        <title>Delving into the versatile metabolic prowess of the omnipresent phylum Bacteroidetes.</title>
        <authorList>
            <person name="Nobu M.K."/>
            <person name="Mei R."/>
            <person name="Narihiro T."/>
            <person name="Kuroda K."/>
            <person name="Liu W.-T."/>
        </authorList>
    </citation>
    <scope>NUCLEOTIDE SEQUENCE</scope>
    <source>
        <strain evidence="3">ADurb.Bin276</strain>
    </source>
</reference>
<feature type="transmembrane region" description="Helical" evidence="1">
    <location>
        <begin position="256"/>
        <end position="278"/>
    </location>
</feature>
<evidence type="ECO:0000313" key="3">
    <source>
        <dbReference type="EMBL" id="OQA60982.1"/>
    </source>
</evidence>
<proteinExistence type="predicted"/>
<keyword evidence="1" id="KW-0812">Transmembrane</keyword>
<dbReference type="InterPro" id="IPR000326">
    <property type="entry name" value="PAP2/HPO"/>
</dbReference>
<evidence type="ECO:0000256" key="1">
    <source>
        <dbReference type="SAM" id="Phobius"/>
    </source>
</evidence>
<dbReference type="SUPFAM" id="SSF48317">
    <property type="entry name" value="Acid phosphatase/Vanadium-dependent haloperoxidase"/>
    <property type="match status" value="1"/>
</dbReference>
<dbReference type="AlphaFoldDB" id="A0A1V5T417"/>
<feature type="transmembrane region" description="Helical" evidence="1">
    <location>
        <begin position="20"/>
        <end position="42"/>
    </location>
</feature>
<dbReference type="PANTHER" id="PTHR14969">
    <property type="entry name" value="SPHINGOSINE-1-PHOSPHATE PHOSPHOHYDROLASE"/>
    <property type="match status" value="1"/>
</dbReference>
<evidence type="ECO:0000259" key="2">
    <source>
        <dbReference type="SMART" id="SM00014"/>
    </source>
</evidence>
<dbReference type="InterPro" id="IPR036938">
    <property type="entry name" value="PAP2/HPO_sf"/>
</dbReference>
<organism evidence="3">
    <name type="scientific">Candidatus Atribacter allofermentans</name>
    <dbReference type="NCBI Taxonomy" id="1852833"/>
    <lineage>
        <taxon>Bacteria</taxon>
        <taxon>Pseudomonadati</taxon>
        <taxon>Atribacterota</taxon>
        <taxon>Atribacteria</taxon>
        <taxon>Atribacterales</taxon>
        <taxon>Atribacteraceae</taxon>
        <taxon>Atribacter</taxon>
    </lineage>
</organism>
<feature type="domain" description="Phosphatidic acid phosphatase type 2/haloperoxidase" evidence="2">
    <location>
        <begin position="47"/>
        <end position="156"/>
    </location>
</feature>
<feature type="transmembrane region" description="Helical" evidence="1">
    <location>
        <begin position="49"/>
        <end position="70"/>
    </location>
</feature>
<dbReference type="Pfam" id="PF01569">
    <property type="entry name" value="PAP2"/>
    <property type="match status" value="1"/>
</dbReference>
<sequence length="283" mass="32852">MSEEFILVLQQFSNPVLDVLFRFFSFLGSELFYLFFLSFVYLCLNKKMAIQLGIVIFFSMYINFTLKEFFNLPRPQHPGLRILENPEGKSFPSGHAQSVATVTFFLAWSYPKNIYFLLAIIISSFVAISRIYLGVHYPRDVIVGAVLGFIIALFFWYLFHRFERLKLKFMPARAIFLSLLVGGLLYHFSFDPLSARVAGSLGGIFCGTILEKTLINFVLPLNFKTRLAHYGLGMVMVIVLYLGMKVVFPVSLWAYFLRYFILNFWIVFITPLIFYKVLKNKKN</sequence>
<dbReference type="SMART" id="SM00014">
    <property type="entry name" value="acidPPc"/>
    <property type="match status" value="1"/>
</dbReference>
<dbReference type="PANTHER" id="PTHR14969:SF13">
    <property type="entry name" value="AT30094P"/>
    <property type="match status" value="1"/>
</dbReference>
<feature type="transmembrane region" description="Helical" evidence="1">
    <location>
        <begin position="171"/>
        <end position="189"/>
    </location>
</feature>
<keyword evidence="3" id="KW-0378">Hydrolase</keyword>
<accession>A0A1V5T417</accession>
<gene>
    <name evidence="3" type="primary">ybjG</name>
    <name evidence="3" type="ORF">BWY41_00375</name>
</gene>
<keyword evidence="1" id="KW-0472">Membrane</keyword>
<comment type="caution">
    <text evidence="3">The sequence shown here is derived from an EMBL/GenBank/DDBJ whole genome shotgun (WGS) entry which is preliminary data.</text>
</comment>
<keyword evidence="1" id="KW-1133">Transmembrane helix</keyword>
<feature type="transmembrane region" description="Helical" evidence="1">
    <location>
        <begin position="141"/>
        <end position="159"/>
    </location>
</feature>
<dbReference type="EC" id="3.6.1.27" evidence="3"/>